<reference evidence="1" key="1">
    <citation type="submission" date="2021-06" db="EMBL/GenBank/DDBJ databases">
        <authorList>
            <person name="Hodson N. C."/>
            <person name="Mongue J. A."/>
            <person name="Jaron S. K."/>
        </authorList>
    </citation>
    <scope>NUCLEOTIDE SEQUENCE</scope>
</reference>
<accession>A0A8J2KQU2</accession>
<dbReference type="EMBL" id="CAJVCH010454601">
    <property type="protein sequence ID" value="CAG7819615.1"/>
    <property type="molecule type" value="Genomic_DNA"/>
</dbReference>
<organism evidence="1 2">
    <name type="scientific">Allacma fusca</name>
    <dbReference type="NCBI Taxonomy" id="39272"/>
    <lineage>
        <taxon>Eukaryota</taxon>
        <taxon>Metazoa</taxon>
        <taxon>Ecdysozoa</taxon>
        <taxon>Arthropoda</taxon>
        <taxon>Hexapoda</taxon>
        <taxon>Collembola</taxon>
        <taxon>Symphypleona</taxon>
        <taxon>Sminthuridae</taxon>
        <taxon>Allacma</taxon>
    </lineage>
</organism>
<evidence type="ECO:0000313" key="2">
    <source>
        <dbReference type="Proteomes" id="UP000708208"/>
    </source>
</evidence>
<sequence>INLYTIRLDLLRIATALSDTELGVQVISMRAG</sequence>
<gene>
    <name evidence="1" type="ORF">AFUS01_LOCUS30050</name>
</gene>
<evidence type="ECO:0000313" key="1">
    <source>
        <dbReference type="EMBL" id="CAG7819615.1"/>
    </source>
</evidence>
<keyword evidence="2" id="KW-1185">Reference proteome</keyword>
<name>A0A8J2KQU2_9HEXA</name>
<protein>
    <submittedName>
        <fullName evidence="1">Uncharacterized protein</fullName>
    </submittedName>
</protein>
<dbReference type="Proteomes" id="UP000708208">
    <property type="component" value="Unassembled WGS sequence"/>
</dbReference>
<proteinExistence type="predicted"/>
<feature type="non-terminal residue" evidence="1">
    <location>
        <position position="32"/>
    </location>
</feature>
<dbReference type="AlphaFoldDB" id="A0A8J2KQU2"/>
<comment type="caution">
    <text evidence="1">The sequence shown here is derived from an EMBL/GenBank/DDBJ whole genome shotgun (WGS) entry which is preliminary data.</text>
</comment>